<dbReference type="InterPro" id="IPR002591">
    <property type="entry name" value="Phosphodiest/P_Trfase"/>
</dbReference>
<sequence length="532" mass="58496">MRKTFRTIGVVAITLLLGGCFGNHARHGESDLLRVKSEQGDGRKKVILLVADSLMAQSIDRGVQNGLLPTFRYLIERGQYYSDVVSSFPTMSVTIDASIVTGEYPDGHRVPGLSWYSADERRIVNYGTGPMEAIDTGGKQVLTDFLSNLNALHLNKGVSTIYEDLAKQGLTSGSVNGMIYRGKTEHSLRMPGIIQLPFGFPAEIKTRGPEYFSFGDFSNPLEGIKQTSDGAVNKFGFNNRFALETIEYLVRNDKLPDFLYAYLPDLDQRLHKHGPSDLEGVRKLDEQLQSLLRAFGSPEEALKKAVIVIAGDSGMSSILPAGRDPIVDLPELLKEYDLLGAGESATGEQDIALAVNETMAYVYSLKPELSLREIAARLRSDSRIGLIAWKENDWIHSTRGAVAGEFRFRKGGERIDRYGQAWTWEGNPGVLDESRYPDGLRRLHSALNSHRGNYLTITSEPGYELVASNSPTHRGGGGHGSLHRAESLVPLIICGTDLKPRQHRLIDLKPYLLKLAGSKLTAKPSSDGPGAR</sequence>
<proteinExistence type="predicted"/>
<evidence type="ECO:0000313" key="1">
    <source>
        <dbReference type="EMBL" id="QMV41076.1"/>
    </source>
</evidence>
<dbReference type="EMBL" id="CP041969">
    <property type="protein sequence ID" value="QMV41076.1"/>
    <property type="molecule type" value="Genomic_DNA"/>
</dbReference>
<organism evidence="1 2">
    <name type="scientific">Cohnella cholangitidis</name>
    <dbReference type="NCBI Taxonomy" id="2598458"/>
    <lineage>
        <taxon>Bacteria</taxon>
        <taxon>Bacillati</taxon>
        <taxon>Bacillota</taxon>
        <taxon>Bacilli</taxon>
        <taxon>Bacillales</taxon>
        <taxon>Paenibacillaceae</taxon>
        <taxon>Cohnella</taxon>
    </lineage>
</organism>
<dbReference type="RefSeq" id="WP_182302437.1">
    <property type="nucleotide sequence ID" value="NZ_CP041969.1"/>
</dbReference>
<dbReference type="PROSITE" id="PS51257">
    <property type="entry name" value="PROKAR_LIPOPROTEIN"/>
    <property type="match status" value="1"/>
</dbReference>
<dbReference type="PANTHER" id="PTHR10151:SF120">
    <property type="entry name" value="BIS(5'-ADENOSYL)-TRIPHOSPHATASE"/>
    <property type="match status" value="1"/>
</dbReference>
<gene>
    <name evidence="1" type="ORF">FPL14_07625</name>
</gene>
<dbReference type="InterPro" id="IPR017850">
    <property type="entry name" value="Alkaline_phosphatase_core_sf"/>
</dbReference>
<keyword evidence="2" id="KW-1185">Reference proteome</keyword>
<name>A0A7G5BVU2_9BACL</name>
<dbReference type="Gene3D" id="3.40.720.10">
    <property type="entry name" value="Alkaline Phosphatase, subunit A"/>
    <property type="match status" value="1"/>
</dbReference>
<evidence type="ECO:0000313" key="2">
    <source>
        <dbReference type="Proteomes" id="UP000515679"/>
    </source>
</evidence>
<dbReference type="KEGG" id="cchl:FPL14_07625"/>
<dbReference type="SUPFAM" id="SSF53649">
    <property type="entry name" value="Alkaline phosphatase-like"/>
    <property type="match status" value="1"/>
</dbReference>
<dbReference type="Proteomes" id="UP000515679">
    <property type="component" value="Chromosome"/>
</dbReference>
<dbReference type="PANTHER" id="PTHR10151">
    <property type="entry name" value="ECTONUCLEOTIDE PYROPHOSPHATASE/PHOSPHODIESTERASE"/>
    <property type="match status" value="1"/>
</dbReference>
<dbReference type="Pfam" id="PF01663">
    <property type="entry name" value="Phosphodiest"/>
    <property type="match status" value="1"/>
</dbReference>
<protein>
    <submittedName>
        <fullName evidence="1">Alkaline phosphatase family protein</fullName>
    </submittedName>
</protein>
<dbReference type="GO" id="GO:0016787">
    <property type="term" value="F:hydrolase activity"/>
    <property type="evidence" value="ECO:0007669"/>
    <property type="project" value="UniProtKB-ARBA"/>
</dbReference>
<dbReference type="AlphaFoldDB" id="A0A7G5BVU2"/>
<reference evidence="1 2" key="1">
    <citation type="submission" date="2019-07" db="EMBL/GenBank/DDBJ databases">
        <authorList>
            <person name="Kim J.K."/>
            <person name="Cheong H.-M."/>
            <person name="Choi Y."/>
            <person name="Hwang K.J."/>
            <person name="Lee S."/>
            <person name="Choi C."/>
        </authorList>
    </citation>
    <scope>NUCLEOTIDE SEQUENCE [LARGE SCALE GENOMIC DNA]</scope>
    <source>
        <strain evidence="1 2">KS 22</strain>
    </source>
</reference>
<accession>A0A7G5BVU2</accession>